<gene>
    <name evidence="8" type="ORF">SDC9_40748</name>
</gene>
<evidence type="ECO:0000256" key="4">
    <source>
        <dbReference type="ARBA" id="ARBA00022801"/>
    </source>
</evidence>
<dbReference type="InterPro" id="IPR013551">
    <property type="entry name" value="YicC-like_C"/>
</dbReference>
<dbReference type="GO" id="GO:0016787">
    <property type="term" value="F:hydrolase activity"/>
    <property type="evidence" value="ECO:0007669"/>
    <property type="project" value="UniProtKB-KW"/>
</dbReference>
<dbReference type="PANTHER" id="PTHR30636">
    <property type="entry name" value="UPF0701 PROTEIN YICC"/>
    <property type="match status" value="1"/>
</dbReference>
<evidence type="ECO:0000256" key="3">
    <source>
        <dbReference type="ARBA" id="ARBA00022759"/>
    </source>
</evidence>
<evidence type="ECO:0000256" key="2">
    <source>
        <dbReference type="ARBA" id="ARBA00022722"/>
    </source>
</evidence>
<dbReference type="PANTHER" id="PTHR30636:SF3">
    <property type="entry name" value="UPF0701 PROTEIN YICC"/>
    <property type="match status" value="1"/>
</dbReference>
<keyword evidence="3" id="KW-0255">Endonuclease</keyword>
<organism evidence="8">
    <name type="scientific">bioreactor metagenome</name>
    <dbReference type="NCBI Taxonomy" id="1076179"/>
    <lineage>
        <taxon>unclassified sequences</taxon>
        <taxon>metagenomes</taxon>
        <taxon>ecological metagenomes</taxon>
    </lineage>
</organism>
<evidence type="ECO:0000256" key="5">
    <source>
        <dbReference type="ARBA" id="ARBA00035648"/>
    </source>
</evidence>
<evidence type="ECO:0000313" key="8">
    <source>
        <dbReference type="EMBL" id="MPL94594.1"/>
    </source>
</evidence>
<dbReference type="NCBIfam" id="TIGR00255">
    <property type="entry name" value="YicC/YloC family endoribonuclease"/>
    <property type="match status" value="1"/>
</dbReference>
<evidence type="ECO:0000259" key="7">
    <source>
        <dbReference type="Pfam" id="PF08340"/>
    </source>
</evidence>
<proteinExistence type="inferred from homology"/>
<comment type="cofactor">
    <cofactor evidence="1">
        <name>a divalent metal cation</name>
        <dbReference type="ChEBI" id="CHEBI:60240"/>
    </cofactor>
</comment>
<keyword evidence="2" id="KW-0540">Nuclease</keyword>
<evidence type="ECO:0008006" key="9">
    <source>
        <dbReference type="Google" id="ProtNLM"/>
    </source>
</evidence>
<name>A0A644VT57_9ZZZZ</name>
<dbReference type="GO" id="GO:0004521">
    <property type="term" value="F:RNA endonuclease activity"/>
    <property type="evidence" value="ECO:0007669"/>
    <property type="project" value="InterPro"/>
</dbReference>
<reference evidence="8" key="1">
    <citation type="submission" date="2019-08" db="EMBL/GenBank/DDBJ databases">
        <authorList>
            <person name="Kucharzyk K."/>
            <person name="Murdoch R.W."/>
            <person name="Higgins S."/>
            <person name="Loffler F."/>
        </authorList>
    </citation>
    <scope>NUCLEOTIDE SEQUENCE</scope>
</reference>
<evidence type="ECO:0000259" key="6">
    <source>
        <dbReference type="Pfam" id="PF03755"/>
    </source>
</evidence>
<feature type="domain" description="Endoribonuclease YicC-like N-terminal" evidence="6">
    <location>
        <begin position="2"/>
        <end position="154"/>
    </location>
</feature>
<dbReference type="InterPro" id="IPR013527">
    <property type="entry name" value="YicC-like_N"/>
</dbReference>
<dbReference type="EMBL" id="VSSQ01000434">
    <property type="protein sequence ID" value="MPL94594.1"/>
    <property type="molecule type" value="Genomic_DNA"/>
</dbReference>
<keyword evidence="4" id="KW-0378">Hydrolase</keyword>
<dbReference type="Pfam" id="PF08340">
    <property type="entry name" value="YicC-like_C"/>
    <property type="match status" value="1"/>
</dbReference>
<dbReference type="Pfam" id="PF03755">
    <property type="entry name" value="YicC-like_N"/>
    <property type="match status" value="1"/>
</dbReference>
<comment type="caution">
    <text evidence="8">The sequence shown here is derived from an EMBL/GenBank/DDBJ whole genome shotgun (WGS) entry which is preliminary data.</text>
</comment>
<dbReference type="InterPro" id="IPR005229">
    <property type="entry name" value="YicC/YloC-like"/>
</dbReference>
<evidence type="ECO:0000256" key="1">
    <source>
        <dbReference type="ARBA" id="ARBA00001968"/>
    </source>
</evidence>
<protein>
    <recommendedName>
        <fullName evidence="9">YicC family protein</fullName>
    </recommendedName>
</protein>
<accession>A0A644VT57</accession>
<comment type="similarity">
    <text evidence="5">Belongs to the YicC/YloC family.</text>
</comment>
<dbReference type="AlphaFoldDB" id="A0A644VT57"/>
<sequence>MIKSMTGYGKASATYNNKMLTIEIKTLNSKQIDLNLKLNASYRNKEIEIRNKIANILERGKVDCYVIKEFVDEAPNLNINTALFVSYYKQFEALADLVNAPKEHLLHYIFQIPEINSCANKEIKQDEVDILFLLMDEALEQTDQYRLVEGKCLERDLLLRIKLIGEKLLEINKFETLRIQQIKDKLLSKLNELDCQSLDMNRFEQEIIYYLEKLDITEEKTRLKQHLDYFVNTMNLPTSQGKKLGFIAQEIGREINTLGSKAQDANMQKIVVQMKDELEKIKEQILNVL</sequence>
<feature type="domain" description="Endoribonuclease YicC-like C-terminal" evidence="7">
    <location>
        <begin position="173"/>
        <end position="288"/>
    </location>
</feature>